<dbReference type="PATRIC" id="fig|1261127.3.peg.3301"/>
<evidence type="ECO:0000313" key="3">
    <source>
        <dbReference type="Proteomes" id="UP000034085"/>
    </source>
</evidence>
<name>A0A0F6TW97_CITAM</name>
<dbReference type="AlphaFoldDB" id="A0A0F6TW97"/>
<dbReference type="KEGG" id="cama:F384_15785"/>
<proteinExistence type="predicted"/>
<evidence type="ECO:0000313" key="2">
    <source>
        <dbReference type="EMBL" id="AKE59914.1"/>
    </source>
</evidence>
<reference evidence="2 3" key="1">
    <citation type="journal article" date="2013" name="Appl. Microbiol. Biotechnol.">
        <title>Glycerol assimilation and production of 1,3-propanediol by Citrobacter amalonaticus Y19.</title>
        <authorList>
            <person name="Ainala S.K."/>
            <person name="Ashok S."/>
            <person name="Ko Y."/>
            <person name="Park S."/>
        </authorList>
    </citation>
    <scope>NUCLEOTIDE SEQUENCE [LARGE SCALE GENOMIC DNA]</scope>
    <source>
        <strain evidence="2 3">Y19</strain>
    </source>
</reference>
<sequence>MDNSDKQQRVLDSFYRSLDPKTLDSLSDEQRHAVENAVLDITLVTPHKVDFRRSIPLFSRRYYLVFLFGRDFRRRPREESTLRRLLVSLLVVLALILGLGSLFITLYLIKSWLGIDIFQNYHLGLWDWILNHRQSL</sequence>
<keyword evidence="1" id="KW-0472">Membrane</keyword>
<dbReference type="Proteomes" id="UP000034085">
    <property type="component" value="Chromosome"/>
</dbReference>
<keyword evidence="1" id="KW-0812">Transmembrane</keyword>
<dbReference type="OrthoDB" id="6264467at2"/>
<accession>A0A0F6TW97</accession>
<dbReference type="HOGENOM" id="CLU_137967_0_0_6"/>
<organism evidence="2 3">
    <name type="scientific">Citrobacter amalonaticus Y19</name>
    <dbReference type="NCBI Taxonomy" id="1261127"/>
    <lineage>
        <taxon>Bacteria</taxon>
        <taxon>Pseudomonadati</taxon>
        <taxon>Pseudomonadota</taxon>
        <taxon>Gammaproteobacteria</taxon>
        <taxon>Enterobacterales</taxon>
        <taxon>Enterobacteriaceae</taxon>
        <taxon>Citrobacter</taxon>
    </lineage>
</organism>
<evidence type="ECO:0000256" key="1">
    <source>
        <dbReference type="SAM" id="Phobius"/>
    </source>
</evidence>
<keyword evidence="1" id="KW-1133">Transmembrane helix</keyword>
<protein>
    <submittedName>
        <fullName evidence="2">Membrane protein</fullName>
    </submittedName>
</protein>
<dbReference type="EMBL" id="CP011132">
    <property type="protein sequence ID" value="AKE59914.1"/>
    <property type="molecule type" value="Genomic_DNA"/>
</dbReference>
<dbReference type="RefSeq" id="WP_046486848.1">
    <property type="nucleotide sequence ID" value="NZ_CP011132.1"/>
</dbReference>
<feature type="transmembrane region" description="Helical" evidence="1">
    <location>
        <begin position="85"/>
        <end position="109"/>
    </location>
</feature>
<gene>
    <name evidence="2" type="ORF">F384_15785</name>
</gene>